<dbReference type="GO" id="GO:0006302">
    <property type="term" value="P:double-strand break repair"/>
    <property type="evidence" value="ECO:0007669"/>
    <property type="project" value="TreeGrafter"/>
</dbReference>
<dbReference type="Pfam" id="PF11967">
    <property type="entry name" value="RecO_N"/>
    <property type="match status" value="1"/>
</dbReference>
<dbReference type="AlphaFoldDB" id="G9WH52"/>
<keyword evidence="4 7" id="KW-0233">DNA recombination</keyword>
<evidence type="ECO:0000259" key="8">
    <source>
        <dbReference type="Pfam" id="PF11967"/>
    </source>
</evidence>
<dbReference type="EMBL" id="AFVZ01000001">
    <property type="protein sequence ID" value="EHN59541.1"/>
    <property type="molecule type" value="Genomic_DNA"/>
</dbReference>
<dbReference type="InterPro" id="IPR003717">
    <property type="entry name" value="RecO"/>
</dbReference>
<dbReference type="Gene3D" id="1.20.1440.120">
    <property type="entry name" value="Recombination protein O, C-terminal domain"/>
    <property type="match status" value="1"/>
</dbReference>
<dbReference type="HAMAP" id="MF_00201">
    <property type="entry name" value="RecO"/>
    <property type="match status" value="1"/>
</dbReference>
<feature type="domain" description="DNA replication/recombination mediator RecO N-terminal" evidence="8">
    <location>
        <begin position="4"/>
        <end position="79"/>
    </location>
</feature>
<evidence type="ECO:0000256" key="5">
    <source>
        <dbReference type="ARBA" id="ARBA00023204"/>
    </source>
</evidence>
<dbReference type="eggNOG" id="COG1381">
    <property type="taxonomic scope" value="Bacteria"/>
</dbReference>
<dbReference type="HOGENOM" id="CLU_066632_4_0_9"/>
<dbReference type="OrthoDB" id="9797083at2"/>
<evidence type="ECO:0000256" key="2">
    <source>
        <dbReference type="ARBA" id="ARBA00021310"/>
    </source>
</evidence>
<dbReference type="InterPro" id="IPR022572">
    <property type="entry name" value="DNA_rep/recomb_RecO_N"/>
</dbReference>
<dbReference type="STRING" id="336988.NT96_00940"/>
<evidence type="ECO:0000256" key="3">
    <source>
        <dbReference type="ARBA" id="ARBA00022763"/>
    </source>
</evidence>
<dbReference type="InterPro" id="IPR037278">
    <property type="entry name" value="ARFGAP/RecO"/>
</dbReference>
<evidence type="ECO:0000256" key="4">
    <source>
        <dbReference type="ARBA" id="ARBA00023172"/>
    </source>
</evidence>
<evidence type="ECO:0000313" key="10">
    <source>
        <dbReference type="Proteomes" id="UP000004959"/>
    </source>
</evidence>
<comment type="similarity">
    <text evidence="1 7">Belongs to the RecO family.</text>
</comment>
<evidence type="ECO:0000256" key="7">
    <source>
        <dbReference type="HAMAP-Rule" id="MF_00201"/>
    </source>
</evidence>
<evidence type="ECO:0000313" key="9">
    <source>
        <dbReference type="EMBL" id="EHN59541.1"/>
    </source>
</evidence>
<dbReference type="SUPFAM" id="SSF57863">
    <property type="entry name" value="ArfGap/RecO-like zinc finger"/>
    <property type="match status" value="1"/>
</dbReference>
<organism evidence="9 10">
    <name type="scientific">Oenococcus kitaharae DSM 17330</name>
    <dbReference type="NCBI Taxonomy" id="1045004"/>
    <lineage>
        <taxon>Bacteria</taxon>
        <taxon>Bacillati</taxon>
        <taxon>Bacillota</taxon>
        <taxon>Bacilli</taxon>
        <taxon>Lactobacillales</taxon>
        <taxon>Lactobacillaceae</taxon>
        <taxon>Oenococcus</taxon>
    </lineage>
</organism>
<dbReference type="Pfam" id="PF02565">
    <property type="entry name" value="RecO_C"/>
    <property type="match status" value="1"/>
</dbReference>
<dbReference type="NCBIfam" id="TIGR00613">
    <property type="entry name" value="reco"/>
    <property type="match status" value="1"/>
</dbReference>
<dbReference type="GO" id="GO:0006310">
    <property type="term" value="P:DNA recombination"/>
    <property type="evidence" value="ECO:0007669"/>
    <property type="project" value="UniProtKB-UniRule"/>
</dbReference>
<gene>
    <name evidence="7" type="primary">recO</name>
    <name evidence="9" type="ORF">OKIT_1458</name>
</gene>
<dbReference type="PATRIC" id="fig|1045004.4.peg.1433"/>
<dbReference type="PANTHER" id="PTHR33991:SF1">
    <property type="entry name" value="DNA REPAIR PROTEIN RECO"/>
    <property type="match status" value="1"/>
</dbReference>
<dbReference type="GO" id="GO:0043590">
    <property type="term" value="C:bacterial nucleoid"/>
    <property type="evidence" value="ECO:0007669"/>
    <property type="project" value="TreeGrafter"/>
</dbReference>
<comment type="function">
    <text evidence="7">Involved in DNA repair and RecF pathway recombination.</text>
</comment>
<keyword evidence="5 7" id="KW-0234">DNA repair</keyword>
<keyword evidence="3 7" id="KW-0227">DNA damage</keyword>
<reference evidence="9 10" key="1">
    <citation type="journal article" date="2012" name="PLoS ONE">
        <title>Functional divergence in the genus oenococcus as predicted by genome sequencing of the newly-described species, Oenococcus kitaharae.</title>
        <authorList>
            <person name="Borneman A.R."/>
            <person name="McCarthy J.M."/>
            <person name="Chambers P.J."/>
            <person name="Bartowsky E.J."/>
        </authorList>
    </citation>
    <scope>NUCLEOTIDE SEQUENCE [LARGE SCALE GENOMIC DNA]</scope>
    <source>
        <strain evidence="10">DSM17330</strain>
    </source>
</reference>
<dbReference type="PANTHER" id="PTHR33991">
    <property type="entry name" value="DNA REPAIR PROTEIN RECO"/>
    <property type="match status" value="1"/>
</dbReference>
<dbReference type="InterPro" id="IPR012340">
    <property type="entry name" value="NA-bd_OB-fold"/>
</dbReference>
<comment type="caution">
    <text evidence="9">The sequence shown here is derived from an EMBL/GenBank/DDBJ whole genome shotgun (WGS) entry which is preliminary data.</text>
</comment>
<sequence length="256" mass="29301">MDDRFSGIVIGVRDYSENDSLIRIISPGIGINTYLCRGSKKAKSQMKIVTQLFAHGTFFGRLPKNNGLGYLNSIDQISLYQQISLDILLNAYASHIAELLAAAFEEHQPIDRWYRMLATGLEKINSGLDPQIIANIFEIQLLTVFGVEPNLIDDPIDHTQQGEFDFSEKYNGILAKQHFAMDEHRLHADPAAIYYLRMFSRLDLEKIHSIKVSDKIKRSLQRVINLIYDRQIGLKTRARSFIEQMNGLEIKRTNND</sequence>
<accession>G9WH52</accession>
<evidence type="ECO:0000256" key="1">
    <source>
        <dbReference type="ARBA" id="ARBA00007452"/>
    </source>
</evidence>
<dbReference type="SUPFAM" id="SSF50249">
    <property type="entry name" value="Nucleic acid-binding proteins"/>
    <property type="match status" value="1"/>
</dbReference>
<evidence type="ECO:0000256" key="6">
    <source>
        <dbReference type="ARBA" id="ARBA00033409"/>
    </source>
</evidence>
<protein>
    <recommendedName>
        <fullName evidence="2 7">DNA repair protein RecO</fullName>
    </recommendedName>
    <alternativeName>
        <fullName evidence="6 7">Recombination protein O</fullName>
    </alternativeName>
</protein>
<dbReference type="Gene3D" id="2.40.50.140">
    <property type="entry name" value="Nucleic acid-binding proteins"/>
    <property type="match status" value="1"/>
</dbReference>
<dbReference type="RefSeq" id="WP_007746514.1">
    <property type="nucleotide sequence ID" value="NZ_CM001398.1"/>
</dbReference>
<name>G9WH52_9LACO</name>
<dbReference type="InterPro" id="IPR042242">
    <property type="entry name" value="RecO_C"/>
</dbReference>
<keyword evidence="10" id="KW-1185">Reference proteome</keyword>
<proteinExistence type="inferred from homology"/>
<dbReference type="Proteomes" id="UP000004959">
    <property type="component" value="Chromosome"/>
</dbReference>